<dbReference type="PANTHER" id="PTHR30309:SF0">
    <property type="entry name" value="GLYCEROL-3-PHOSPHATE ACYLTRANSFERASE-RELATED"/>
    <property type="match status" value="1"/>
</dbReference>
<feature type="transmembrane region" description="Helical" evidence="10">
    <location>
        <begin position="82"/>
        <end position="102"/>
    </location>
</feature>
<protein>
    <submittedName>
        <fullName evidence="11">Uncharacterized protein</fullName>
    </submittedName>
</protein>
<evidence type="ECO:0000256" key="6">
    <source>
        <dbReference type="ARBA" id="ARBA00023098"/>
    </source>
</evidence>
<evidence type="ECO:0000313" key="11">
    <source>
        <dbReference type="EMBL" id="ABF44480.1"/>
    </source>
</evidence>
<dbReference type="KEGG" id="dge:Dgeo_0177"/>
<dbReference type="STRING" id="319795.Dgeo_0177"/>
<dbReference type="EMBL" id="CP000359">
    <property type="protein sequence ID" value="ABF44480.1"/>
    <property type="molecule type" value="Genomic_DNA"/>
</dbReference>
<keyword evidence="5 10" id="KW-1133">Transmembrane helix</keyword>
<dbReference type="InterPro" id="IPR003811">
    <property type="entry name" value="G3P_acylTferase_PlsY"/>
</dbReference>
<evidence type="ECO:0000256" key="1">
    <source>
        <dbReference type="ARBA" id="ARBA00022475"/>
    </source>
</evidence>
<dbReference type="Proteomes" id="UP000002431">
    <property type="component" value="Chromosome"/>
</dbReference>
<dbReference type="GO" id="GO:0008654">
    <property type="term" value="P:phospholipid biosynthetic process"/>
    <property type="evidence" value="ECO:0007669"/>
    <property type="project" value="UniProtKB-KW"/>
</dbReference>
<evidence type="ECO:0000256" key="4">
    <source>
        <dbReference type="ARBA" id="ARBA00022692"/>
    </source>
</evidence>
<gene>
    <name evidence="11" type="ordered locus">Dgeo_0177</name>
</gene>
<keyword evidence="8" id="KW-0594">Phospholipid biosynthesis</keyword>
<keyword evidence="4 10" id="KW-0812">Transmembrane</keyword>
<dbReference type="GO" id="GO:0043772">
    <property type="term" value="F:acyl-phosphate glycerol-3-phosphate acyltransferase activity"/>
    <property type="evidence" value="ECO:0007669"/>
    <property type="project" value="InterPro"/>
</dbReference>
<feature type="transmembrane region" description="Helical" evidence="10">
    <location>
        <begin position="108"/>
        <end position="133"/>
    </location>
</feature>
<keyword evidence="1" id="KW-1003">Cell membrane</keyword>
<keyword evidence="12" id="KW-1185">Reference proteome</keyword>
<dbReference type="GO" id="GO:0005886">
    <property type="term" value="C:plasma membrane"/>
    <property type="evidence" value="ECO:0007669"/>
    <property type="project" value="InterPro"/>
</dbReference>
<dbReference type="Pfam" id="PF02660">
    <property type="entry name" value="G3P_acyltransf"/>
    <property type="match status" value="1"/>
</dbReference>
<dbReference type="SMART" id="SM01207">
    <property type="entry name" value="G3P_acyltransf"/>
    <property type="match status" value="1"/>
</dbReference>
<evidence type="ECO:0000256" key="8">
    <source>
        <dbReference type="ARBA" id="ARBA00023209"/>
    </source>
</evidence>
<feature type="transmembrane region" description="Helical" evidence="10">
    <location>
        <begin position="145"/>
        <end position="165"/>
    </location>
</feature>
<evidence type="ECO:0000313" key="12">
    <source>
        <dbReference type="Proteomes" id="UP000002431"/>
    </source>
</evidence>
<evidence type="ECO:0000256" key="5">
    <source>
        <dbReference type="ARBA" id="ARBA00022989"/>
    </source>
</evidence>
<organism evidence="11 12">
    <name type="scientific">Deinococcus geothermalis (strain DSM 11300 / CIP 105573 / AG-3a)</name>
    <dbReference type="NCBI Taxonomy" id="319795"/>
    <lineage>
        <taxon>Bacteria</taxon>
        <taxon>Thermotogati</taxon>
        <taxon>Deinococcota</taxon>
        <taxon>Deinococci</taxon>
        <taxon>Deinococcales</taxon>
        <taxon>Deinococcaceae</taxon>
        <taxon>Deinococcus</taxon>
    </lineage>
</organism>
<dbReference type="eggNOG" id="COG0344">
    <property type="taxonomic scope" value="Bacteria"/>
</dbReference>
<dbReference type="HOGENOM" id="CLU_081254_7_2_0"/>
<accession>Q1J204</accession>
<feature type="transmembrane region" description="Helical" evidence="10">
    <location>
        <begin position="54"/>
        <end position="75"/>
    </location>
</feature>
<proteinExistence type="predicted"/>
<keyword evidence="6" id="KW-0443">Lipid metabolism</keyword>
<evidence type="ECO:0000256" key="9">
    <source>
        <dbReference type="ARBA" id="ARBA00023264"/>
    </source>
</evidence>
<dbReference type="AlphaFoldDB" id="Q1J204"/>
<keyword evidence="3" id="KW-0808">Transferase</keyword>
<reference evidence="11" key="1">
    <citation type="submission" date="2006-04" db="EMBL/GenBank/DDBJ databases">
        <title>Complete sequence of chromosome of Deinococcus geothermalis DSM 11300.</title>
        <authorList>
            <consortium name="US DOE Joint Genome Institute"/>
            <person name="Copeland A."/>
            <person name="Lucas S."/>
            <person name="Lapidus A."/>
            <person name="Barry K."/>
            <person name="Detter J.C."/>
            <person name="Glavina del Rio T."/>
            <person name="Hammon N."/>
            <person name="Israni S."/>
            <person name="Dalin E."/>
            <person name="Tice H."/>
            <person name="Pitluck S."/>
            <person name="Brettin T."/>
            <person name="Bruce D."/>
            <person name="Han C."/>
            <person name="Tapia R."/>
            <person name="Saunders E."/>
            <person name="Gilna P."/>
            <person name="Schmutz J."/>
            <person name="Larimer F."/>
            <person name="Land M."/>
            <person name="Hauser L."/>
            <person name="Kyrpides N."/>
            <person name="Kim E."/>
            <person name="Daly M.J."/>
            <person name="Fredrickson J.K."/>
            <person name="Makarova K.S."/>
            <person name="Gaidamakova E.K."/>
            <person name="Zhai M."/>
            <person name="Richardson P."/>
        </authorList>
    </citation>
    <scope>NUCLEOTIDE SEQUENCE</scope>
    <source>
        <strain evidence="11">DSM 11300</strain>
    </source>
</reference>
<name>Q1J204_DEIGD</name>
<dbReference type="NCBIfam" id="NF010978">
    <property type="entry name" value="PRK14401.1"/>
    <property type="match status" value="1"/>
</dbReference>
<evidence type="ECO:0000256" key="10">
    <source>
        <dbReference type="SAM" id="Phobius"/>
    </source>
</evidence>
<evidence type="ECO:0000256" key="3">
    <source>
        <dbReference type="ARBA" id="ARBA00022679"/>
    </source>
</evidence>
<dbReference type="PANTHER" id="PTHR30309">
    <property type="entry name" value="INNER MEMBRANE PROTEIN YGIH"/>
    <property type="match status" value="1"/>
</dbReference>
<evidence type="ECO:0000256" key="7">
    <source>
        <dbReference type="ARBA" id="ARBA00023136"/>
    </source>
</evidence>
<evidence type="ECO:0000256" key="2">
    <source>
        <dbReference type="ARBA" id="ARBA00022516"/>
    </source>
</evidence>
<keyword evidence="2" id="KW-0444">Lipid biosynthesis</keyword>
<keyword evidence="7 10" id="KW-0472">Membrane</keyword>
<keyword evidence="9" id="KW-1208">Phospholipid metabolism</keyword>
<sequence length="196" mass="20149">MPDSRMRGMLALVALVSYLLGSLVAGVLYSRALGEDIRERDLPGGSGTYRQHGLLAALAVTACDVLKGVAAVILARWLTPDFTWVATLAVVLGHCYPLYFRFSGGGGIAPLLGALLVAAPVTLAGTLAAGLALIPLYRAALQPRVGLNAVPFATAVAVPLGLLLATRSGGLRDLLAGGGVLAVRALQLLGEQKRSV</sequence>